<dbReference type="Proteomes" id="UP000006174">
    <property type="component" value="Unassembled WGS sequence"/>
</dbReference>
<accession>I2FZ54</accession>
<protein>
    <submittedName>
        <fullName evidence="2">Uncharacterized protein</fullName>
    </submittedName>
</protein>
<evidence type="ECO:0000313" key="2">
    <source>
        <dbReference type="EMBL" id="CCF52197.1"/>
    </source>
</evidence>
<organism evidence="2 3">
    <name type="scientific">Ustilago hordei</name>
    <name type="common">Barley covered smut fungus</name>
    <dbReference type="NCBI Taxonomy" id="120017"/>
    <lineage>
        <taxon>Eukaryota</taxon>
        <taxon>Fungi</taxon>
        <taxon>Dikarya</taxon>
        <taxon>Basidiomycota</taxon>
        <taxon>Ustilaginomycotina</taxon>
        <taxon>Ustilaginomycetes</taxon>
        <taxon>Ustilaginales</taxon>
        <taxon>Ustilaginaceae</taxon>
        <taxon>Ustilago</taxon>
    </lineage>
</organism>
<dbReference type="AlphaFoldDB" id="I2FZ54"/>
<reference evidence="2 3" key="1">
    <citation type="journal article" date="2012" name="Plant Cell">
        <title>Genome comparison of barley and maize smut fungi reveals targeted loss of RNA silencing components and species-specific presence of transposable elements.</title>
        <authorList>
            <person name="Laurie J.D."/>
            <person name="Ali S."/>
            <person name="Linning R."/>
            <person name="Mannhaupt G."/>
            <person name="Wong P."/>
            <person name="Gueldener U."/>
            <person name="Muensterkoetter M."/>
            <person name="Moore R."/>
            <person name="Kahmann R."/>
            <person name="Bakkeren G."/>
            <person name="Schirawski J."/>
        </authorList>
    </citation>
    <scope>NUCLEOTIDE SEQUENCE [LARGE SCALE GENOMIC DNA]</scope>
    <source>
        <strain evidence="3">Uh4875-4</strain>
    </source>
</reference>
<keyword evidence="3" id="KW-1185">Reference proteome</keyword>
<proteinExistence type="predicted"/>
<dbReference type="HOGENOM" id="CLU_2672948_0_0_1"/>
<gene>
    <name evidence="2" type="ORF">UHOR_08449</name>
</gene>
<feature type="compositionally biased region" description="Basic and acidic residues" evidence="1">
    <location>
        <begin position="58"/>
        <end position="75"/>
    </location>
</feature>
<dbReference type="EMBL" id="CAGI01000171">
    <property type="protein sequence ID" value="CCF52197.1"/>
    <property type="molecule type" value="Genomic_DNA"/>
</dbReference>
<name>I2FZ54_USTHO</name>
<sequence length="75" mass="8227">MTSIPEATYVCGYELDSSSEQSSRETTSFSSDIQVAGMPVPHQMTGLTQAGTPTHLSQNRDHHSPQDQHRTTHEA</sequence>
<feature type="region of interest" description="Disordered" evidence="1">
    <location>
        <begin position="39"/>
        <end position="75"/>
    </location>
</feature>
<evidence type="ECO:0000256" key="1">
    <source>
        <dbReference type="SAM" id="MobiDB-lite"/>
    </source>
</evidence>
<feature type="compositionally biased region" description="Polar residues" evidence="1">
    <location>
        <begin position="45"/>
        <end position="57"/>
    </location>
</feature>
<evidence type="ECO:0000313" key="3">
    <source>
        <dbReference type="Proteomes" id="UP000006174"/>
    </source>
</evidence>
<comment type="caution">
    <text evidence="2">The sequence shown here is derived from an EMBL/GenBank/DDBJ whole genome shotgun (WGS) entry which is preliminary data.</text>
</comment>